<dbReference type="EMBL" id="JBHTHY010000003">
    <property type="protein sequence ID" value="MFD0795991.1"/>
    <property type="molecule type" value="Genomic_DNA"/>
</dbReference>
<evidence type="ECO:0000313" key="2">
    <source>
        <dbReference type="Proteomes" id="UP001597012"/>
    </source>
</evidence>
<sequence length="209" mass="24490">MPFSKEFKEALSELPSKEKDKLLLRLLKKDLKLADRLFFELVDNRTVDERRAIMEQRVLEQTAYFTSRYYSPGYLMMDLRYLSGEITEHVTITKDKFGEVTLNLTMLTTVLDKTNAKIAGAGLQKSQKFCIYVIARTFKLLLLIAKMHEDYQLDFKPEIEQLGRLIGQNDLLMRMAIHHGLDVNWLTQFNIPKDIVEIHKDLRSRGYLK</sequence>
<reference evidence="2" key="1">
    <citation type="journal article" date="2019" name="Int. J. Syst. Evol. Microbiol.">
        <title>The Global Catalogue of Microorganisms (GCM) 10K type strain sequencing project: providing services to taxonomists for standard genome sequencing and annotation.</title>
        <authorList>
            <consortium name="The Broad Institute Genomics Platform"/>
            <consortium name="The Broad Institute Genome Sequencing Center for Infectious Disease"/>
            <person name="Wu L."/>
            <person name="Ma J."/>
        </authorList>
    </citation>
    <scope>NUCLEOTIDE SEQUENCE [LARGE SCALE GENOMIC DNA]</scope>
    <source>
        <strain evidence="2">CCUG 61948</strain>
    </source>
</reference>
<protein>
    <recommendedName>
        <fullName evidence="3">Deoxyuridine 5'-triphosphate nucleotidohydrolase</fullName>
    </recommendedName>
</protein>
<keyword evidence="2" id="KW-1185">Reference proteome</keyword>
<proteinExistence type="predicted"/>
<dbReference type="Proteomes" id="UP001597012">
    <property type="component" value="Unassembled WGS sequence"/>
</dbReference>
<comment type="caution">
    <text evidence="1">The sequence shown here is derived from an EMBL/GenBank/DDBJ whole genome shotgun (WGS) entry which is preliminary data.</text>
</comment>
<accession>A0ABW3AZS9</accession>
<name>A0ABW3AZS9_9FLAO</name>
<organism evidence="1 2">
    <name type="scientific">Maribacter chungangensis</name>
    <dbReference type="NCBI Taxonomy" id="1069117"/>
    <lineage>
        <taxon>Bacteria</taxon>
        <taxon>Pseudomonadati</taxon>
        <taxon>Bacteroidota</taxon>
        <taxon>Flavobacteriia</taxon>
        <taxon>Flavobacteriales</taxon>
        <taxon>Flavobacteriaceae</taxon>
        <taxon>Maribacter</taxon>
    </lineage>
</organism>
<evidence type="ECO:0008006" key="3">
    <source>
        <dbReference type="Google" id="ProtNLM"/>
    </source>
</evidence>
<gene>
    <name evidence="1" type="ORF">ACFQZJ_00850</name>
</gene>
<evidence type="ECO:0000313" key="1">
    <source>
        <dbReference type="EMBL" id="MFD0795991.1"/>
    </source>
</evidence>
<dbReference type="RefSeq" id="WP_379931662.1">
    <property type="nucleotide sequence ID" value="NZ_JBHTHY010000003.1"/>
</dbReference>